<dbReference type="GO" id="GO:0003755">
    <property type="term" value="F:peptidyl-prolyl cis-trans isomerase activity"/>
    <property type="evidence" value="ECO:0007669"/>
    <property type="project" value="UniProtKB-KW"/>
</dbReference>
<dbReference type="Proteomes" id="UP000193922">
    <property type="component" value="Unassembled WGS sequence"/>
</dbReference>
<dbReference type="Gene3D" id="2.40.100.10">
    <property type="entry name" value="Cyclophilin-like"/>
    <property type="match status" value="1"/>
</dbReference>
<evidence type="ECO:0000256" key="2">
    <source>
        <dbReference type="ARBA" id="ARBA00013194"/>
    </source>
</evidence>
<evidence type="ECO:0000256" key="7">
    <source>
        <dbReference type="PROSITE-ProRule" id="PRU00221"/>
    </source>
</evidence>
<dbReference type="PRINTS" id="PR00153">
    <property type="entry name" value="CSAPPISMRASE"/>
</dbReference>
<dbReference type="CDD" id="cd01927">
    <property type="entry name" value="cyclophilin_WD40"/>
    <property type="match status" value="1"/>
</dbReference>
<comment type="catalytic activity">
    <reaction evidence="1">
        <text>[protein]-peptidylproline (omega=180) = [protein]-peptidylproline (omega=0)</text>
        <dbReference type="Rhea" id="RHEA:16237"/>
        <dbReference type="Rhea" id="RHEA-COMP:10747"/>
        <dbReference type="Rhea" id="RHEA-COMP:10748"/>
        <dbReference type="ChEBI" id="CHEBI:83833"/>
        <dbReference type="ChEBI" id="CHEBI:83834"/>
        <dbReference type="EC" id="5.2.1.8"/>
    </reaction>
</comment>
<comment type="caution">
    <text evidence="10">The sequence shown here is derived from an EMBL/GenBank/DDBJ whole genome shotgun (WGS) entry which is preliminary data.</text>
</comment>
<keyword evidence="6 10" id="KW-0413">Isomerase</keyword>
<dbReference type="PROSITE" id="PS50082">
    <property type="entry name" value="WD_REPEATS_2"/>
    <property type="match status" value="1"/>
</dbReference>
<dbReference type="InterPro" id="IPR020892">
    <property type="entry name" value="Cyclophilin-type_PPIase_CS"/>
</dbReference>
<feature type="region of interest" description="Disordered" evidence="8">
    <location>
        <begin position="1"/>
        <end position="40"/>
    </location>
</feature>
<dbReference type="SUPFAM" id="SSF50891">
    <property type="entry name" value="Cyclophilin-like"/>
    <property type="match status" value="1"/>
</dbReference>
<dbReference type="RefSeq" id="XP_040743661.1">
    <property type="nucleotide sequence ID" value="XM_040883530.1"/>
</dbReference>
<evidence type="ECO:0000313" key="11">
    <source>
        <dbReference type="Proteomes" id="UP000193922"/>
    </source>
</evidence>
<feature type="compositionally biased region" description="Basic and acidic residues" evidence="8">
    <location>
        <begin position="1"/>
        <end position="13"/>
    </location>
</feature>
<dbReference type="Pfam" id="PF00160">
    <property type="entry name" value="Pro_isomerase"/>
    <property type="match status" value="1"/>
</dbReference>
<dbReference type="STRING" id="61395.A0A1Y1W933"/>
<dbReference type="PANTHER" id="PTHR45625:SF4">
    <property type="entry name" value="PEPTIDYLPROLYL ISOMERASE DOMAIN AND WD REPEAT-CONTAINING PROTEIN 1"/>
    <property type="match status" value="1"/>
</dbReference>
<feature type="domain" description="PPIase cyclophilin-type" evidence="9">
    <location>
        <begin position="472"/>
        <end position="619"/>
    </location>
</feature>
<dbReference type="GO" id="GO:0005634">
    <property type="term" value="C:nucleus"/>
    <property type="evidence" value="ECO:0007669"/>
    <property type="project" value="UniProtKB-ARBA"/>
</dbReference>
<dbReference type="AlphaFoldDB" id="A0A1Y1W933"/>
<feature type="compositionally biased region" description="Low complexity" evidence="8">
    <location>
        <begin position="14"/>
        <end position="24"/>
    </location>
</feature>
<dbReference type="GO" id="GO:0006457">
    <property type="term" value="P:protein folding"/>
    <property type="evidence" value="ECO:0007669"/>
    <property type="project" value="InterPro"/>
</dbReference>
<dbReference type="FunFam" id="2.40.100.10:FF:000003">
    <property type="entry name" value="Peptidylprolyl isomerase domain and WD repeat-containing 1"/>
    <property type="match status" value="1"/>
</dbReference>
<evidence type="ECO:0000256" key="3">
    <source>
        <dbReference type="ARBA" id="ARBA00022574"/>
    </source>
</evidence>
<dbReference type="EMBL" id="MCFD01000006">
    <property type="protein sequence ID" value="ORX70023.1"/>
    <property type="molecule type" value="Genomic_DNA"/>
</dbReference>
<organism evidence="10 11">
    <name type="scientific">Linderina pennispora</name>
    <dbReference type="NCBI Taxonomy" id="61395"/>
    <lineage>
        <taxon>Eukaryota</taxon>
        <taxon>Fungi</taxon>
        <taxon>Fungi incertae sedis</taxon>
        <taxon>Zoopagomycota</taxon>
        <taxon>Kickxellomycotina</taxon>
        <taxon>Kickxellomycetes</taxon>
        <taxon>Kickxellales</taxon>
        <taxon>Kickxellaceae</taxon>
        <taxon>Linderina</taxon>
    </lineage>
</organism>
<accession>A0A1Y1W933</accession>
<dbReference type="Pfam" id="PF00400">
    <property type="entry name" value="WD40"/>
    <property type="match status" value="1"/>
</dbReference>
<protein>
    <recommendedName>
        <fullName evidence="2">peptidylprolyl isomerase</fullName>
        <ecNumber evidence="2">5.2.1.8</ecNumber>
    </recommendedName>
</protein>
<evidence type="ECO:0000313" key="10">
    <source>
        <dbReference type="EMBL" id="ORX70023.1"/>
    </source>
</evidence>
<dbReference type="GeneID" id="63800178"/>
<feature type="repeat" description="WD" evidence="7">
    <location>
        <begin position="100"/>
        <end position="133"/>
    </location>
</feature>
<dbReference type="SMART" id="SM00320">
    <property type="entry name" value="WD40"/>
    <property type="match status" value="4"/>
</dbReference>
<reference evidence="10 11" key="1">
    <citation type="submission" date="2016-07" db="EMBL/GenBank/DDBJ databases">
        <title>Pervasive Adenine N6-methylation of Active Genes in Fungi.</title>
        <authorList>
            <consortium name="DOE Joint Genome Institute"/>
            <person name="Mondo S.J."/>
            <person name="Dannebaum R.O."/>
            <person name="Kuo R.C."/>
            <person name="Labutti K."/>
            <person name="Haridas S."/>
            <person name="Kuo A."/>
            <person name="Salamov A."/>
            <person name="Ahrendt S.R."/>
            <person name="Lipzen A."/>
            <person name="Sullivan W."/>
            <person name="Andreopoulos W.B."/>
            <person name="Clum A."/>
            <person name="Lindquist E."/>
            <person name="Daum C."/>
            <person name="Ramamoorthy G.K."/>
            <person name="Gryganskyi A."/>
            <person name="Culley D."/>
            <person name="Magnuson J.K."/>
            <person name="James T.Y."/>
            <person name="O'Malley M.A."/>
            <person name="Stajich J.E."/>
            <person name="Spatafora J.W."/>
            <person name="Visel A."/>
            <person name="Grigoriev I.V."/>
        </authorList>
    </citation>
    <scope>NUCLEOTIDE SEQUENCE [LARGE SCALE GENOMIC DNA]</scope>
    <source>
        <strain evidence="10 11">ATCC 12442</strain>
    </source>
</reference>
<proteinExistence type="predicted"/>
<keyword evidence="5" id="KW-0697">Rotamase</keyword>
<dbReference type="OrthoDB" id="10264753at2759"/>
<dbReference type="InterPro" id="IPR015943">
    <property type="entry name" value="WD40/YVTN_repeat-like_dom_sf"/>
</dbReference>
<dbReference type="SUPFAM" id="SSF50978">
    <property type="entry name" value="WD40 repeat-like"/>
    <property type="match status" value="1"/>
</dbReference>
<sequence length="622" mass="69435">MVDSSKKRTRDSTDSSNDGSGSRNSPPPASKRRVAPRPQDAELLRHLPNSEMYERSYMHRDALDHVVVTATDFVITTSVDGHVKFWKKSSDKGIEFVKHFRAHMEAAVAVSASVDGKMFATASTDRQVKVFDVVNFDMIGIISVDCMPLALCWIRDPLDQSTCIAVSDSDSPNIYIYDPYAGPEPKRIVKGVHRKPVSLMAYNPVAECVVSVDTGGMVEYWTVEEPHTLPALVEFELKSQTNLYEFKKRKCTPNSLTFSPDFELFACTSTDDAIVRVFRFSTGKLYRTYDESIAAASKVQSEGGGDDRFKLDGMEFGRRMAVENEVLKSEAGRHMNAVFDESSRFIIYGSLLGIKIVDLATNRVAAVLGKSEPHRFVNMALIQGTHEPLASRVDLVAASNPGGSKRDTIGDPTLFCTAFKRNRFFMFTRGEPDYDSRDVFNERPTREEASLAIESAARNKQQKAAKSAVIRTTLGDIHMRLFPEYAPKAVENFATHAKDGYYNSVIFHRVIKRFMVQTGDPLGDGTGGESIWGSSFEDEFTPMLRHDKPFTVSMANSGPSTNGSQFFITTVEEAPWLDDKHTVFGRVTKGTDVVHQIEEAKTDKNDKPFDDISIMNIQINYD</sequence>
<dbReference type="PANTHER" id="PTHR45625">
    <property type="entry name" value="PEPTIDYL-PROLYL CIS-TRANS ISOMERASE-RELATED"/>
    <property type="match status" value="1"/>
</dbReference>
<dbReference type="PROSITE" id="PS50072">
    <property type="entry name" value="CSA_PPIASE_2"/>
    <property type="match status" value="1"/>
</dbReference>
<dbReference type="PROSITE" id="PS00170">
    <property type="entry name" value="CSA_PPIASE_1"/>
    <property type="match status" value="1"/>
</dbReference>
<keyword evidence="3 7" id="KW-0853">WD repeat</keyword>
<gene>
    <name evidence="10" type="ORF">DL89DRAFT_150781</name>
</gene>
<evidence type="ECO:0000256" key="8">
    <source>
        <dbReference type="SAM" id="MobiDB-lite"/>
    </source>
</evidence>
<dbReference type="EC" id="5.2.1.8" evidence="2"/>
<evidence type="ECO:0000256" key="6">
    <source>
        <dbReference type="ARBA" id="ARBA00023235"/>
    </source>
</evidence>
<name>A0A1Y1W933_9FUNG</name>
<keyword evidence="4" id="KW-0677">Repeat</keyword>
<dbReference type="InterPro" id="IPR002130">
    <property type="entry name" value="Cyclophilin-type_PPIase_dom"/>
</dbReference>
<evidence type="ECO:0000256" key="4">
    <source>
        <dbReference type="ARBA" id="ARBA00022737"/>
    </source>
</evidence>
<dbReference type="InterPro" id="IPR001680">
    <property type="entry name" value="WD40_rpt"/>
</dbReference>
<keyword evidence="11" id="KW-1185">Reference proteome</keyword>
<evidence type="ECO:0000256" key="1">
    <source>
        <dbReference type="ARBA" id="ARBA00000971"/>
    </source>
</evidence>
<dbReference type="InterPro" id="IPR029000">
    <property type="entry name" value="Cyclophilin-like_dom_sf"/>
</dbReference>
<dbReference type="InterPro" id="IPR044666">
    <property type="entry name" value="Cyclophilin_A-like"/>
</dbReference>
<dbReference type="Gene3D" id="2.130.10.10">
    <property type="entry name" value="YVTN repeat-like/Quinoprotein amine dehydrogenase"/>
    <property type="match status" value="1"/>
</dbReference>
<evidence type="ECO:0000259" key="9">
    <source>
        <dbReference type="PROSITE" id="PS50072"/>
    </source>
</evidence>
<evidence type="ECO:0000256" key="5">
    <source>
        <dbReference type="ARBA" id="ARBA00023110"/>
    </source>
</evidence>
<dbReference type="InterPro" id="IPR036322">
    <property type="entry name" value="WD40_repeat_dom_sf"/>
</dbReference>